<dbReference type="PANTHER" id="PTHR12967">
    <property type="entry name" value="PROTEIN SHQ1 HOMOLOG"/>
    <property type="match status" value="1"/>
</dbReference>
<name>G0V396_TRYCI</name>
<feature type="domain" description="Shq1 C-terminal" evidence="3">
    <location>
        <begin position="364"/>
        <end position="533"/>
    </location>
</feature>
<feature type="region of interest" description="Disordered" evidence="2">
    <location>
        <begin position="323"/>
        <end position="345"/>
    </location>
</feature>
<reference evidence="5" key="1">
    <citation type="journal article" date="2012" name="Proc. Natl. Acad. Sci. U.S.A.">
        <title>Antigenic diversity is generated by distinct evolutionary mechanisms in African trypanosome species.</title>
        <authorList>
            <person name="Jackson A.P."/>
            <person name="Berry A."/>
            <person name="Aslett M."/>
            <person name="Allison H.C."/>
            <person name="Burton P."/>
            <person name="Vavrova-Anderson J."/>
            <person name="Brown R."/>
            <person name="Browne H."/>
            <person name="Corton N."/>
            <person name="Hauser H."/>
            <person name="Gamble J."/>
            <person name="Gilderthorp R."/>
            <person name="Marcello L."/>
            <person name="McQuillan J."/>
            <person name="Otto T.D."/>
            <person name="Quail M.A."/>
            <person name="Sanders M.J."/>
            <person name="van Tonder A."/>
            <person name="Ginger M.L."/>
            <person name="Field M.C."/>
            <person name="Barry J.D."/>
            <person name="Hertz-Fowler C."/>
            <person name="Berriman M."/>
        </authorList>
    </citation>
    <scope>NUCLEOTIDE SEQUENCE</scope>
    <source>
        <strain evidence="5">IL3000</strain>
    </source>
</reference>
<dbReference type="Gene3D" id="2.60.40.790">
    <property type="match status" value="1"/>
</dbReference>
<dbReference type="InterPro" id="IPR008978">
    <property type="entry name" value="HSP20-like_chaperone"/>
</dbReference>
<dbReference type="AlphaFoldDB" id="G0V396"/>
<dbReference type="Pfam" id="PF21413">
    <property type="entry name" value="SHQ1-like_CS"/>
    <property type="match status" value="1"/>
</dbReference>
<accession>G0V396</accession>
<dbReference type="VEuPathDB" id="TriTrypDB:TcIL3000.11.16290"/>
<feature type="compositionally biased region" description="Acidic residues" evidence="2">
    <location>
        <begin position="137"/>
        <end position="147"/>
    </location>
</feature>
<dbReference type="GO" id="GO:0051082">
    <property type="term" value="F:unfolded protein binding"/>
    <property type="evidence" value="ECO:0007669"/>
    <property type="project" value="TreeGrafter"/>
</dbReference>
<proteinExistence type="inferred from homology"/>
<sequence>MLTPLFVCTQDDSFVIVAITLSAICKAMGAVFDIARQQFTFHCTPYYLRLKFDQPITEGCGEHATYDIASSVLTVYVPKENRGEFFTNLDNPAYLIATDVERRRLVQLVGTVPCAASLDDEEARHGGRDGNAGVNTNDEEGEEEEDTEFRQKLLLPDHRTATLEEGLGDYGFAASFHGTFAALDADLVADILDLPCNPDETNTAHRRQLRIQREQEDFDEDALLISFEDAEGEVERLLRYVPQHQRVYLKALDEEGVRYVRPVAGAEDALSLSDTTGATGPIGGGCVDVLEEEDVVLPLSSGVVKLWAGNIGEFKRPLVEEVPPAELGTNGSSDPSVEAGGDTAANDDKTCGVTPMFLAVPQERPRVDFTSEEHAVLLRITAPQLLFPPRAEAVNALTADTLFAEAYDDLVTEGCGCSESLWNVCKLSPALSWLDSPDTVYDACVAFARRVLVYPLHRSFALVQRVFSMVGIRLLLGKSYVIKALLRVHDILAHAEHRHVLVTLFMRPLVGYWMNVENPDNRLAQLALEVHAHIARTAAEWEPAPPAAVTQLQLQKRRQLLPLNLLNLGLPIS</sequence>
<evidence type="ECO:0000259" key="4">
    <source>
        <dbReference type="Pfam" id="PF21413"/>
    </source>
</evidence>
<dbReference type="InterPro" id="IPR048696">
    <property type="entry name" value="SHQ1-like_CS"/>
</dbReference>
<dbReference type="PANTHER" id="PTHR12967:SF0">
    <property type="entry name" value="PROTEIN SHQ1 HOMOLOG"/>
    <property type="match status" value="1"/>
</dbReference>
<dbReference type="EMBL" id="HE575324">
    <property type="protein sequence ID" value="CCC96119.1"/>
    <property type="molecule type" value="Genomic_DNA"/>
</dbReference>
<evidence type="ECO:0000256" key="1">
    <source>
        <dbReference type="ARBA" id="ARBA00005607"/>
    </source>
</evidence>
<gene>
    <name evidence="5" type="ORF">TCIL3000_11_16290</name>
</gene>
<evidence type="ECO:0000256" key="2">
    <source>
        <dbReference type="SAM" id="MobiDB-lite"/>
    </source>
</evidence>
<organism evidence="5">
    <name type="scientific">Trypanosoma congolense (strain IL3000)</name>
    <dbReference type="NCBI Taxonomy" id="1068625"/>
    <lineage>
        <taxon>Eukaryota</taxon>
        <taxon>Discoba</taxon>
        <taxon>Euglenozoa</taxon>
        <taxon>Kinetoplastea</taxon>
        <taxon>Metakinetoplastina</taxon>
        <taxon>Trypanosomatida</taxon>
        <taxon>Trypanosomatidae</taxon>
        <taxon>Trypanosoma</taxon>
        <taxon>Nannomonas</taxon>
    </lineage>
</organism>
<evidence type="ECO:0000259" key="3">
    <source>
        <dbReference type="Pfam" id="PF04925"/>
    </source>
</evidence>
<evidence type="ECO:0000313" key="5">
    <source>
        <dbReference type="EMBL" id="CCC96119.1"/>
    </source>
</evidence>
<dbReference type="GO" id="GO:0000493">
    <property type="term" value="P:box H/ACA snoRNP assembly"/>
    <property type="evidence" value="ECO:0007669"/>
    <property type="project" value="InterPro"/>
</dbReference>
<dbReference type="InterPro" id="IPR039742">
    <property type="entry name" value="Shq1"/>
</dbReference>
<comment type="similarity">
    <text evidence="1">Belongs to the SHQ1 family.</text>
</comment>
<dbReference type="FunFam" id="2.60.40.790:FF:000080">
    <property type="entry name" value="Protein SHQ1 homolog"/>
    <property type="match status" value="1"/>
</dbReference>
<feature type="domain" description="SHQ1-like CS" evidence="4">
    <location>
        <begin position="3"/>
        <end position="90"/>
    </location>
</feature>
<dbReference type="Pfam" id="PF04925">
    <property type="entry name" value="SHQ1"/>
    <property type="match status" value="1"/>
</dbReference>
<dbReference type="InterPro" id="IPR007009">
    <property type="entry name" value="Shq1_C"/>
</dbReference>
<feature type="region of interest" description="Disordered" evidence="2">
    <location>
        <begin position="120"/>
        <end position="150"/>
    </location>
</feature>
<dbReference type="GO" id="GO:0005654">
    <property type="term" value="C:nucleoplasm"/>
    <property type="evidence" value="ECO:0007669"/>
    <property type="project" value="TreeGrafter"/>
</dbReference>
<protein>
    <submittedName>
        <fullName evidence="5">Uncharacterized protein TCIL3000_11_16290</fullName>
    </submittedName>
</protein>
<dbReference type="GO" id="GO:0005737">
    <property type="term" value="C:cytoplasm"/>
    <property type="evidence" value="ECO:0007669"/>
    <property type="project" value="TreeGrafter"/>
</dbReference>